<protein>
    <recommendedName>
        <fullName evidence="10">Type II secretion system protein GspC N-terminal domain-containing protein</fullName>
    </recommendedName>
</protein>
<evidence type="ECO:0000259" key="10">
    <source>
        <dbReference type="Pfam" id="PF11356"/>
    </source>
</evidence>
<gene>
    <name evidence="11" type="ORF">GCM10007907_32260</name>
</gene>
<dbReference type="Proteomes" id="UP001156706">
    <property type="component" value="Unassembled WGS sequence"/>
</dbReference>
<evidence type="ECO:0000256" key="6">
    <source>
        <dbReference type="ARBA" id="ARBA00022927"/>
    </source>
</evidence>
<dbReference type="SUPFAM" id="SSF50156">
    <property type="entry name" value="PDZ domain-like"/>
    <property type="match status" value="1"/>
</dbReference>
<keyword evidence="3" id="KW-1003">Cell membrane</keyword>
<keyword evidence="5 9" id="KW-0812">Transmembrane</keyword>
<dbReference type="InterPro" id="IPR036034">
    <property type="entry name" value="PDZ_sf"/>
</dbReference>
<reference evidence="12" key="1">
    <citation type="journal article" date="2019" name="Int. J. Syst. Evol. Microbiol.">
        <title>The Global Catalogue of Microorganisms (GCM) 10K type strain sequencing project: providing services to taxonomists for standard genome sequencing and annotation.</title>
        <authorList>
            <consortium name="The Broad Institute Genomics Platform"/>
            <consortium name="The Broad Institute Genome Sequencing Center for Infectious Disease"/>
            <person name="Wu L."/>
            <person name="Ma J."/>
        </authorList>
    </citation>
    <scope>NUCLEOTIDE SEQUENCE [LARGE SCALE GENOMIC DNA]</scope>
    <source>
        <strain evidence="12">NBRC 110044</strain>
    </source>
</reference>
<evidence type="ECO:0000256" key="7">
    <source>
        <dbReference type="ARBA" id="ARBA00022989"/>
    </source>
</evidence>
<dbReference type="InterPro" id="IPR024961">
    <property type="entry name" value="T2SS_GspC_N"/>
</dbReference>
<name>A0ABQ5YHF9_9NEIS</name>
<evidence type="ECO:0000256" key="4">
    <source>
        <dbReference type="ARBA" id="ARBA00022519"/>
    </source>
</evidence>
<dbReference type="RefSeq" id="WP_284197509.1">
    <property type="nucleotide sequence ID" value="NZ_BSOG01000004.1"/>
</dbReference>
<sequence>MRNLFQNRFQPARMIVSLPATPWFYRCINAALLLVVAWLLAGLIWLVLSPRPLPPVAAPATVVAQAPTLDTSALNGLFAGPSNNTGDIQPSTLNMKLRGVIANADPAAAVFERPGMPALAVRLGDELEGGIRLKEVFTDHVVLDNRGRLERMDLDAKPAASGVLPADAPPPQMDGNLISEAPPMRALPPNGEIRGGDERILSRQALMSGMQSLNVADWARGLADAPNGNGIAVEDAAAQPLAGPLGLQSGDVIQAVNGAPLNRTGDISALYGAFSRAPNITVDILRNGTHMSLRFRIESLPSS</sequence>
<comment type="subcellular location">
    <subcellularLocation>
        <location evidence="1">Cell inner membrane</location>
    </subcellularLocation>
</comment>
<proteinExistence type="predicted"/>
<dbReference type="EMBL" id="BSOG01000004">
    <property type="protein sequence ID" value="GLR14436.1"/>
    <property type="molecule type" value="Genomic_DNA"/>
</dbReference>
<evidence type="ECO:0000256" key="3">
    <source>
        <dbReference type="ARBA" id="ARBA00022475"/>
    </source>
</evidence>
<feature type="transmembrane region" description="Helical" evidence="9">
    <location>
        <begin position="23"/>
        <end position="48"/>
    </location>
</feature>
<evidence type="ECO:0000256" key="8">
    <source>
        <dbReference type="ARBA" id="ARBA00023136"/>
    </source>
</evidence>
<evidence type="ECO:0000313" key="11">
    <source>
        <dbReference type="EMBL" id="GLR14436.1"/>
    </source>
</evidence>
<dbReference type="Gene3D" id="2.30.42.10">
    <property type="match status" value="1"/>
</dbReference>
<evidence type="ECO:0000313" key="12">
    <source>
        <dbReference type="Proteomes" id="UP001156706"/>
    </source>
</evidence>
<feature type="domain" description="Type II secretion system protein GspC N-terminal" evidence="10">
    <location>
        <begin position="32"/>
        <end position="153"/>
    </location>
</feature>
<keyword evidence="8 9" id="KW-0472">Membrane</keyword>
<comment type="caution">
    <text evidence="11">The sequence shown here is derived from an EMBL/GenBank/DDBJ whole genome shotgun (WGS) entry which is preliminary data.</text>
</comment>
<organism evidence="11 12">
    <name type="scientific">Chitinimonas prasina</name>
    <dbReference type="NCBI Taxonomy" id="1434937"/>
    <lineage>
        <taxon>Bacteria</taxon>
        <taxon>Pseudomonadati</taxon>
        <taxon>Pseudomonadota</taxon>
        <taxon>Betaproteobacteria</taxon>
        <taxon>Neisseriales</taxon>
        <taxon>Chitinibacteraceae</taxon>
        <taxon>Chitinimonas</taxon>
    </lineage>
</organism>
<keyword evidence="7 9" id="KW-1133">Transmembrane helix</keyword>
<evidence type="ECO:0000256" key="1">
    <source>
        <dbReference type="ARBA" id="ARBA00004533"/>
    </source>
</evidence>
<evidence type="ECO:0000256" key="5">
    <source>
        <dbReference type="ARBA" id="ARBA00022692"/>
    </source>
</evidence>
<dbReference type="Pfam" id="PF11356">
    <property type="entry name" value="T2SSC"/>
    <property type="match status" value="1"/>
</dbReference>
<keyword evidence="12" id="KW-1185">Reference proteome</keyword>
<evidence type="ECO:0000256" key="9">
    <source>
        <dbReference type="SAM" id="Phobius"/>
    </source>
</evidence>
<keyword evidence="6" id="KW-0653">Protein transport</keyword>
<keyword evidence="2" id="KW-0813">Transport</keyword>
<evidence type="ECO:0000256" key="2">
    <source>
        <dbReference type="ARBA" id="ARBA00022448"/>
    </source>
</evidence>
<keyword evidence="4" id="KW-0997">Cell inner membrane</keyword>
<dbReference type="Gene3D" id="2.30.30.830">
    <property type="match status" value="1"/>
</dbReference>
<accession>A0ABQ5YHF9</accession>